<evidence type="ECO:0000259" key="5">
    <source>
        <dbReference type="Pfam" id="PF07992"/>
    </source>
</evidence>
<name>A0A061SEJ5_9CHLO</name>
<dbReference type="InterPro" id="IPR050260">
    <property type="entry name" value="FAD-bd_OxRdtase"/>
</dbReference>
<feature type="region of interest" description="Disordered" evidence="4">
    <location>
        <begin position="133"/>
        <end position="198"/>
    </location>
</feature>
<dbReference type="PANTHER" id="PTHR43429">
    <property type="entry name" value="PYRIDINE NUCLEOTIDE-DISULFIDE OXIDOREDUCTASE DOMAIN-CONTAINING"/>
    <property type="match status" value="1"/>
</dbReference>
<comment type="cofactor">
    <cofactor evidence="1">
        <name>FAD</name>
        <dbReference type="ChEBI" id="CHEBI:57692"/>
    </cofactor>
</comment>
<dbReference type="SUPFAM" id="SSF51905">
    <property type="entry name" value="FAD/NAD(P)-binding domain"/>
    <property type="match status" value="1"/>
</dbReference>
<gene>
    <name evidence="6" type="ORF">TSPGSL018_8256</name>
</gene>
<evidence type="ECO:0000256" key="2">
    <source>
        <dbReference type="ARBA" id="ARBA00022630"/>
    </source>
</evidence>
<feature type="compositionally biased region" description="Polar residues" evidence="4">
    <location>
        <begin position="155"/>
        <end position="170"/>
    </location>
</feature>
<reference evidence="6" key="1">
    <citation type="submission" date="2014-05" db="EMBL/GenBank/DDBJ databases">
        <title>The transcriptome of the halophilic microalga Tetraselmis sp. GSL018 isolated from the Great Salt Lake, Utah.</title>
        <authorList>
            <person name="Jinkerson R.E."/>
            <person name="D'Adamo S."/>
            <person name="Posewitz M.C."/>
        </authorList>
    </citation>
    <scope>NUCLEOTIDE SEQUENCE</scope>
    <source>
        <strain evidence="6">GSL018</strain>
    </source>
</reference>
<dbReference type="AlphaFoldDB" id="A0A061SEJ5"/>
<evidence type="ECO:0000256" key="4">
    <source>
        <dbReference type="SAM" id="MobiDB-lite"/>
    </source>
</evidence>
<feature type="compositionally biased region" description="Basic residues" evidence="4">
    <location>
        <begin position="135"/>
        <end position="145"/>
    </location>
</feature>
<dbReference type="InterPro" id="IPR023753">
    <property type="entry name" value="FAD/NAD-binding_dom"/>
</dbReference>
<proteinExistence type="predicted"/>
<dbReference type="PANTHER" id="PTHR43429:SF2">
    <property type="entry name" value="PYRIDINE NUCLEOTIDE-DISULFIDE OXIDOREDUCTASE DOMAIN-CONTAINING PROTEIN 1"/>
    <property type="match status" value="1"/>
</dbReference>
<protein>
    <submittedName>
        <fullName evidence="6">Pyridine nucleotide-disulfide oxidoreductase domain-containing protein 1</fullName>
    </submittedName>
</protein>
<feature type="compositionally biased region" description="Low complexity" evidence="4">
    <location>
        <begin position="186"/>
        <end position="198"/>
    </location>
</feature>
<dbReference type="InterPro" id="IPR036188">
    <property type="entry name" value="FAD/NAD-bd_sf"/>
</dbReference>
<keyword evidence="3" id="KW-0274">FAD</keyword>
<sequence length="198" mass="21096">MEIRKQYVVVGGGVAGVCCAEELSRLLPSAAVCLVSSSPSLKGVETVVRVSQHAEELRVVERQLASLEKTWPNLSVLPKAVTAFDLHNKLLTLDSGSTIRFEKLCLATGAAPKEIFNHPCVLGIRDTDSVEAHSRSRWARGRRSGRGSQPPGASWSSATGASPWRPSTRSRALWRCSGLSGTGRWATPSSTGTPASSS</sequence>
<evidence type="ECO:0000256" key="3">
    <source>
        <dbReference type="ARBA" id="ARBA00022827"/>
    </source>
</evidence>
<accession>A0A061SEJ5</accession>
<keyword evidence="2" id="KW-0285">Flavoprotein</keyword>
<dbReference type="GO" id="GO:0016491">
    <property type="term" value="F:oxidoreductase activity"/>
    <property type="evidence" value="ECO:0007669"/>
    <property type="project" value="InterPro"/>
</dbReference>
<feature type="domain" description="FAD/NAD(P)-binding" evidence="5">
    <location>
        <begin position="6"/>
        <end position="119"/>
    </location>
</feature>
<dbReference type="EMBL" id="GBEZ01003874">
    <property type="protein sequence ID" value="JAC81295.1"/>
    <property type="molecule type" value="Transcribed_RNA"/>
</dbReference>
<evidence type="ECO:0000256" key="1">
    <source>
        <dbReference type="ARBA" id="ARBA00001974"/>
    </source>
</evidence>
<dbReference type="Pfam" id="PF07992">
    <property type="entry name" value="Pyr_redox_2"/>
    <property type="match status" value="1"/>
</dbReference>
<evidence type="ECO:0000313" key="6">
    <source>
        <dbReference type="EMBL" id="JAC81295.1"/>
    </source>
</evidence>
<dbReference type="Gene3D" id="3.50.50.60">
    <property type="entry name" value="FAD/NAD(P)-binding domain"/>
    <property type="match status" value="1"/>
</dbReference>
<organism evidence="6">
    <name type="scientific">Tetraselmis sp. GSL018</name>
    <dbReference type="NCBI Taxonomy" id="582737"/>
    <lineage>
        <taxon>Eukaryota</taxon>
        <taxon>Viridiplantae</taxon>
        <taxon>Chlorophyta</taxon>
        <taxon>core chlorophytes</taxon>
        <taxon>Chlorodendrophyceae</taxon>
        <taxon>Chlorodendrales</taxon>
        <taxon>Chlorodendraceae</taxon>
        <taxon>Tetraselmis</taxon>
    </lineage>
</organism>